<evidence type="ECO:0000256" key="8">
    <source>
        <dbReference type="ARBA" id="ARBA00025053"/>
    </source>
</evidence>
<dbReference type="AlphaFoldDB" id="A0A0P1KNX9"/>
<evidence type="ECO:0000313" key="13">
    <source>
        <dbReference type="Proteomes" id="UP000236544"/>
    </source>
</evidence>
<feature type="compositionally biased region" description="Basic residues" evidence="11">
    <location>
        <begin position="131"/>
        <end position="142"/>
    </location>
</feature>
<dbReference type="OrthoDB" id="448446at2759"/>
<evidence type="ECO:0000256" key="4">
    <source>
        <dbReference type="ARBA" id="ARBA00022552"/>
    </source>
</evidence>
<sequence length="317" mass="38065">MSYYFKNLKPGYESEDELEDDELLKTLSKRDVDEDESASDDELSSLSFDALKRAERQLETENRNERSRPKNDPKSAWRLASRDREEKQEQADSFKVKSYAEESFDEDSDSSSENEGLFEEEDEVRGDRKSKVQHGKKKKKSHAPAEQSSKKKVSRVRKIPGLETPKSMNENLYQDVRFDKSLGKAEDYESIRKRYQFLDEYRQKEISELSRMLHDRKFVNKISEHERDEMQEKLTSMRSKLQTLKNRDLDRKILKDYENDINKDNKTKYHLKESEKRKVIQKYKFDHMKAKQREKVMDRKRKKRLGKEFKQFSFHSR</sequence>
<keyword evidence="4 9" id="KW-0698">rRNA processing</keyword>
<protein>
    <recommendedName>
        <fullName evidence="9">rRNA biogenesis protein RRP36</fullName>
    </recommendedName>
</protein>
<evidence type="ECO:0000256" key="11">
    <source>
        <dbReference type="SAM" id="MobiDB-lite"/>
    </source>
</evidence>
<keyword evidence="7 9" id="KW-0687">Ribonucleoprotein</keyword>
<keyword evidence="3 9" id="KW-0690">Ribosome biogenesis</keyword>
<name>A0A0P1KNX9_9SACH</name>
<dbReference type="PANTHER" id="PTHR21738">
    <property type="entry name" value="RIBOSOMAL RNA PROCESSING PROTEIN 36 HOMOLOG"/>
    <property type="match status" value="1"/>
</dbReference>
<evidence type="ECO:0000256" key="5">
    <source>
        <dbReference type="ARBA" id="ARBA00023054"/>
    </source>
</evidence>
<keyword evidence="6 9" id="KW-0539">Nucleus</keyword>
<evidence type="ECO:0000256" key="3">
    <source>
        <dbReference type="ARBA" id="ARBA00022517"/>
    </source>
</evidence>
<feature type="coiled-coil region" evidence="10">
    <location>
        <begin position="220"/>
        <end position="247"/>
    </location>
</feature>
<gene>
    <name evidence="12" type="ORF">LAQU0_S01e04104g</name>
</gene>
<dbReference type="EMBL" id="LN890560">
    <property type="protein sequence ID" value="CUS20325.1"/>
    <property type="molecule type" value="Genomic_DNA"/>
</dbReference>
<keyword evidence="13" id="KW-1185">Reference proteome</keyword>
<organism evidence="12 13">
    <name type="scientific">Lachancea quebecensis</name>
    <dbReference type="NCBI Taxonomy" id="1654605"/>
    <lineage>
        <taxon>Eukaryota</taxon>
        <taxon>Fungi</taxon>
        <taxon>Dikarya</taxon>
        <taxon>Ascomycota</taxon>
        <taxon>Saccharomycotina</taxon>
        <taxon>Saccharomycetes</taxon>
        <taxon>Saccharomycetales</taxon>
        <taxon>Saccharomycetaceae</taxon>
        <taxon>Lachancea</taxon>
    </lineage>
</organism>
<dbReference type="PANTHER" id="PTHR21738:SF0">
    <property type="entry name" value="RIBOSOMAL RNA PROCESSING PROTEIN 36 HOMOLOG"/>
    <property type="match status" value="1"/>
</dbReference>
<evidence type="ECO:0000313" key="12">
    <source>
        <dbReference type="EMBL" id="CUS20325.1"/>
    </source>
</evidence>
<dbReference type="GO" id="GO:0000462">
    <property type="term" value="P:maturation of SSU-rRNA from tricistronic rRNA transcript (SSU-rRNA, 5.8S rRNA, LSU-rRNA)"/>
    <property type="evidence" value="ECO:0007669"/>
    <property type="project" value="TreeGrafter"/>
</dbReference>
<dbReference type="InterPro" id="IPR009292">
    <property type="entry name" value="RRP36"/>
</dbReference>
<evidence type="ECO:0000256" key="2">
    <source>
        <dbReference type="ARBA" id="ARBA00009418"/>
    </source>
</evidence>
<comment type="subunit">
    <text evidence="9">Associates with 90S and pre-40S pre-ribosomal particles.</text>
</comment>
<keyword evidence="5 10" id="KW-0175">Coiled coil</keyword>
<evidence type="ECO:0000256" key="7">
    <source>
        <dbReference type="ARBA" id="ARBA00023274"/>
    </source>
</evidence>
<feature type="compositionally biased region" description="Acidic residues" evidence="11">
    <location>
        <begin position="102"/>
        <end position="124"/>
    </location>
</feature>
<evidence type="ECO:0000256" key="1">
    <source>
        <dbReference type="ARBA" id="ARBA00004604"/>
    </source>
</evidence>
<feature type="region of interest" description="Disordered" evidence="11">
    <location>
        <begin position="1"/>
        <end position="20"/>
    </location>
</feature>
<feature type="compositionally biased region" description="Acidic residues" evidence="11">
    <location>
        <begin position="33"/>
        <end position="43"/>
    </location>
</feature>
<dbReference type="Pfam" id="PF06102">
    <property type="entry name" value="RRP36"/>
    <property type="match status" value="1"/>
</dbReference>
<feature type="compositionally biased region" description="Basic and acidic residues" evidence="11">
    <location>
        <begin position="50"/>
        <end position="100"/>
    </location>
</feature>
<comment type="subcellular location">
    <subcellularLocation>
        <location evidence="1 9">Nucleus</location>
        <location evidence="1 9">Nucleolus</location>
    </subcellularLocation>
</comment>
<comment type="similarity">
    <text evidence="2 9">Belongs to the RRP36 family.</text>
</comment>
<comment type="function">
    <text evidence="8 9">Component of the 90S pre-ribosome involved in the maturation of rRNAs. Required for early cleavages of the pre-RNAs in the 40S ribosomal subunit maturation pathway.</text>
</comment>
<evidence type="ECO:0000256" key="10">
    <source>
        <dbReference type="SAM" id="Coils"/>
    </source>
</evidence>
<evidence type="ECO:0000256" key="6">
    <source>
        <dbReference type="ARBA" id="ARBA00023242"/>
    </source>
</evidence>
<dbReference type="Proteomes" id="UP000236544">
    <property type="component" value="Unassembled WGS sequence"/>
</dbReference>
<proteinExistence type="inferred from homology"/>
<evidence type="ECO:0000256" key="9">
    <source>
        <dbReference type="RuleBase" id="RU368027"/>
    </source>
</evidence>
<dbReference type="GO" id="GO:0005730">
    <property type="term" value="C:nucleolus"/>
    <property type="evidence" value="ECO:0007669"/>
    <property type="project" value="UniProtKB-SubCell"/>
</dbReference>
<dbReference type="GO" id="GO:0030686">
    <property type="term" value="C:90S preribosome"/>
    <property type="evidence" value="ECO:0007669"/>
    <property type="project" value="TreeGrafter"/>
</dbReference>
<accession>A0A0P1KNX9</accession>
<feature type="region of interest" description="Disordered" evidence="11">
    <location>
        <begin position="25"/>
        <end position="167"/>
    </location>
</feature>
<reference evidence="13" key="1">
    <citation type="submission" date="2015-10" db="EMBL/GenBank/DDBJ databases">
        <authorList>
            <person name="Devillers H."/>
        </authorList>
    </citation>
    <scope>NUCLEOTIDE SEQUENCE [LARGE SCALE GENOMIC DNA]</scope>
</reference>